<sequence length="255" mass="27933">MTSSFPCGVLAAIARHFDDPRVREATQLTVLPRGDDARPVRLSPMEARRAVDEPAADPELAAAVWQSALAGARAETTPRGPAQLLLIWLLLPRLSGTARKICNRLRADRADVESEMMLALLEEVPCMDLPGELAAQALVRAARSAGWRYARAVRREMPADWLDREADSAGNVFEDATAEEAERQAEFDVAIPRPAGPYGLRAQLRVSGPVGKVEAAVLTGLADDYGVREVVRRAGRSKRRRRVGTLKLRLGGRRR</sequence>
<keyword evidence="2" id="KW-1185">Reference proteome</keyword>
<dbReference type="AlphaFoldDB" id="A0A1H0DF36"/>
<dbReference type="EMBL" id="FNIE01000005">
    <property type="protein sequence ID" value="SDN68626.1"/>
    <property type="molecule type" value="Genomic_DNA"/>
</dbReference>
<dbReference type="STRING" id="310781.SAMN05216259_105191"/>
<evidence type="ECO:0000313" key="2">
    <source>
        <dbReference type="Proteomes" id="UP000199341"/>
    </source>
</evidence>
<reference evidence="1 2" key="1">
    <citation type="submission" date="2016-10" db="EMBL/GenBank/DDBJ databases">
        <authorList>
            <person name="de Groot N.N."/>
        </authorList>
    </citation>
    <scope>NUCLEOTIDE SEQUENCE [LARGE SCALE GENOMIC DNA]</scope>
    <source>
        <strain evidence="1 2">CGMCC 4.2022</strain>
    </source>
</reference>
<organism evidence="1 2">
    <name type="scientific">Actinacidiphila guanduensis</name>
    <dbReference type="NCBI Taxonomy" id="310781"/>
    <lineage>
        <taxon>Bacteria</taxon>
        <taxon>Bacillati</taxon>
        <taxon>Actinomycetota</taxon>
        <taxon>Actinomycetes</taxon>
        <taxon>Kitasatosporales</taxon>
        <taxon>Streptomycetaceae</taxon>
        <taxon>Actinacidiphila</taxon>
    </lineage>
</organism>
<dbReference type="RefSeq" id="WP_093784479.1">
    <property type="nucleotide sequence ID" value="NZ_FNIE01000005.1"/>
</dbReference>
<dbReference type="Proteomes" id="UP000199341">
    <property type="component" value="Unassembled WGS sequence"/>
</dbReference>
<gene>
    <name evidence="1" type="ORF">SAMN05216259_105191</name>
</gene>
<accession>A0A1H0DF36</accession>
<protein>
    <submittedName>
        <fullName evidence="1">Uncharacterized protein</fullName>
    </submittedName>
</protein>
<dbReference type="OrthoDB" id="4077613at2"/>
<name>A0A1H0DF36_9ACTN</name>
<evidence type="ECO:0000313" key="1">
    <source>
        <dbReference type="EMBL" id="SDN68626.1"/>
    </source>
</evidence>
<proteinExistence type="predicted"/>